<protein>
    <submittedName>
        <fullName evidence="2">Heavy-metal-associated domain-containing protein</fullName>
    </submittedName>
</protein>
<dbReference type="Gene3D" id="3.30.70.100">
    <property type="match status" value="1"/>
</dbReference>
<reference evidence="2 3" key="1">
    <citation type="submission" date="2016-11" db="EMBL/GenBank/DDBJ databases">
        <authorList>
            <person name="Jaros S."/>
            <person name="Januszkiewicz K."/>
            <person name="Wedrychowicz H."/>
        </authorList>
    </citation>
    <scope>NUCLEOTIDE SEQUENCE [LARGE SCALE GENOMIC DNA]</scope>
    <source>
        <strain evidence="2 3">YL228</strain>
    </source>
</reference>
<dbReference type="GO" id="GO:0046872">
    <property type="term" value="F:metal ion binding"/>
    <property type="evidence" value="ECO:0007669"/>
    <property type="project" value="InterPro"/>
</dbReference>
<dbReference type="CDD" id="cd00371">
    <property type="entry name" value="HMA"/>
    <property type="match status" value="1"/>
</dbReference>
<gene>
    <name evidence="2" type="ORF">SAMN02910280_2876</name>
</gene>
<dbReference type="InterPro" id="IPR036163">
    <property type="entry name" value="HMA_dom_sf"/>
</dbReference>
<sequence>MKKVFKLIDLDCANCAAKMENAIKDLPEVEDAVVSFMTQKMTIKAPDGTDFDELMKKVVKLCKKVEPDCEIVLK</sequence>
<dbReference type="AlphaFoldDB" id="A0A1K1PM80"/>
<dbReference type="SUPFAM" id="SSF55008">
    <property type="entry name" value="HMA, heavy metal-associated domain"/>
    <property type="match status" value="1"/>
</dbReference>
<dbReference type="InterPro" id="IPR006121">
    <property type="entry name" value="HMA_dom"/>
</dbReference>
<dbReference type="RefSeq" id="WP_072301051.1">
    <property type="nucleotide sequence ID" value="NZ_CAMIZA010000015.1"/>
</dbReference>
<evidence type="ECO:0000313" key="3">
    <source>
        <dbReference type="Proteomes" id="UP000183461"/>
    </source>
</evidence>
<dbReference type="Proteomes" id="UP000183461">
    <property type="component" value="Unassembled WGS sequence"/>
</dbReference>
<name>A0A1K1PM80_RUMFL</name>
<organism evidence="2 3">
    <name type="scientific">Ruminococcus flavefaciens</name>
    <dbReference type="NCBI Taxonomy" id="1265"/>
    <lineage>
        <taxon>Bacteria</taxon>
        <taxon>Bacillati</taxon>
        <taxon>Bacillota</taxon>
        <taxon>Clostridia</taxon>
        <taxon>Eubacteriales</taxon>
        <taxon>Oscillospiraceae</taxon>
        <taxon>Ruminococcus</taxon>
    </lineage>
</organism>
<proteinExistence type="predicted"/>
<evidence type="ECO:0000313" key="2">
    <source>
        <dbReference type="EMBL" id="SFW48708.1"/>
    </source>
</evidence>
<dbReference type="Pfam" id="PF00403">
    <property type="entry name" value="HMA"/>
    <property type="match status" value="1"/>
</dbReference>
<dbReference type="PROSITE" id="PS50846">
    <property type="entry name" value="HMA_2"/>
    <property type="match status" value="1"/>
</dbReference>
<accession>A0A1K1PM80</accession>
<dbReference type="EMBL" id="FPIP01000009">
    <property type="protein sequence ID" value="SFW48708.1"/>
    <property type="molecule type" value="Genomic_DNA"/>
</dbReference>
<evidence type="ECO:0000259" key="1">
    <source>
        <dbReference type="PROSITE" id="PS50846"/>
    </source>
</evidence>
<feature type="domain" description="HMA" evidence="1">
    <location>
        <begin position="1"/>
        <end position="70"/>
    </location>
</feature>